<feature type="transmembrane region" description="Helical" evidence="1">
    <location>
        <begin position="158"/>
        <end position="175"/>
    </location>
</feature>
<organism evidence="3 4">
    <name type="scientific">Natronomonas pharaonis (strain ATCC 35678 / DSM 2160 / CIP 103997 / JCM 8858 / NBRC 14720 / NCIMB 2260 / Gabara)</name>
    <name type="common">Halobacterium pharaonis</name>
    <dbReference type="NCBI Taxonomy" id="348780"/>
    <lineage>
        <taxon>Archaea</taxon>
        <taxon>Methanobacteriati</taxon>
        <taxon>Methanobacteriota</taxon>
        <taxon>Stenosarchaea group</taxon>
        <taxon>Halobacteria</taxon>
        <taxon>Halobacteriales</taxon>
        <taxon>Natronomonadaceae</taxon>
        <taxon>Natronomonas</taxon>
    </lineage>
</organism>
<feature type="transmembrane region" description="Helical" evidence="1">
    <location>
        <begin position="75"/>
        <end position="99"/>
    </location>
</feature>
<dbReference type="GeneID" id="3700997"/>
<dbReference type="InterPro" id="IPR003675">
    <property type="entry name" value="Rce1/LyrA-like_dom"/>
</dbReference>
<dbReference type="Pfam" id="PF02517">
    <property type="entry name" value="Rce1-like"/>
    <property type="match status" value="1"/>
</dbReference>
<dbReference type="PANTHER" id="PTHR36435:SF1">
    <property type="entry name" value="CAAX AMINO TERMINAL PROTEASE FAMILY PROTEIN"/>
    <property type="match status" value="1"/>
</dbReference>
<keyword evidence="4" id="KW-1185">Reference proteome</keyword>
<proteinExistence type="predicted"/>
<evidence type="ECO:0000313" key="4">
    <source>
        <dbReference type="Proteomes" id="UP000002698"/>
    </source>
</evidence>
<dbReference type="eggNOG" id="arCOG02770">
    <property type="taxonomic scope" value="Archaea"/>
</dbReference>
<dbReference type="RefSeq" id="WP_011322183.1">
    <property type="nucleotide sequence ID" value="NC_007426.1"/>
</dbReference>
<dbReference type="AlphaFoldDB" id="A0A1U7EUA7"/>
<evidence type="ECO:0000313" key="3">
    <source>
        <dbReference type="EMBL" id="CAI48547.1"/>
    </source>
</evidence>
<dbReference type="EnsemblBacteria" id="CAI48547">
    <property type="protein sequence ID" value="CAI48547"/>
    <property type="gene ID" value="NP_0912A"/>
</dbReference>
<keyword evidence="1" id="KW-0472">Membrane</keyword>
<keyword evidence="1" id="KW-1133">Transmembrane helix</keyword>
<dbReference type="KEGG" id="nph:NP_0912A"/>
<reference evidence="3 4" key="1">
    <citation type="journal article" date="2005" name="Genome Res.">
        <title>Living with two extremes: conclusions from the genome sequence of Natronomonas pharaonis.</title>
        <authorList>
            <person name="Falb M."/>
            <person name="Pfeiffer F."/>
            <person name="Palm P."/>
            <person name="Rodewald K."/>
            <person name="Hickmann V."/>
            <person name="Tittor J."/>
            <person name="Oesterhelt D."/>
        </authorList>
    </citation>
    <scope>NUCLEOTIDE SEQUENCE [LARGE SCALE GENOMIC DNA]</scope>
    <source>
        <strain evidence="4">ATCC 35678 / DSM 2160 / CIP 103997 / JCM 8858 / NBRC 14720 / NCIMB 2260 / Gabara</strain>
    </source>
</reference>
<feature type="transmembrane region" description="Helical" evidence="1">
    <location>
        <begin position="111"/>
        <end position="138"/>
    </location>
</feature>
<name>A0A1U7EUA7_NATPD</name>
<feature type="transmembrane region" description="Helical" evidence="1">
    <location>
        <begin position="219"/>
        <end position="245"/>
    </location>
</feature>
<feature type="domain" description="CAAX prenyl protease 2/Lysostaphin resistance protein A-like" evidence="2">
    <location>
        <begin position="161"/>
        <end position="252"/>
    </location>
</feature>
<accession>A0A1U7EUA7</accession>
<dbReference type="PANTHER" id="PTHR36435">
    <property type="entry name" value="SLR1288 PROTEIN"/>
    <property type="match status" value="1"/>
</dbReference>
<feature type="transmembrane region" description="Helical" evidence="1">
    <location>
        <begin position="182"/>
        <end position="207"/>
    </location>
</feature>
<dbReference type="STRING" id="348780.NP_0912A"/>
<protein>
    <submittedName>
        <fullName evidence="3">Abi/CAAX domain protein</fullName>
    </submittedName>
</protein>
<evidence type="ECO:0000259" key="2">
    <source>
        <dbReference type="Pfam" id="PF02517"/>
    </source>
</evidence>
<dbReference type="Proteomes" id="UP000002698">
    <property type="component" value="Chromosome"/>
</dbReference>
<dbReference type="InterPro" id="IPR052710">
    <property type="entry name" value="CAAX_protease"/>
</dbReference>
<dbReference type="OrthoDB" id="214851at2157"/>
<dbReference type="GO" id="GO:0080120">
    <property type="term" value="P:CAAX-box protein maturation"/>
    <property type="evidence" value="ECO:0007669"/>
    <property type="project" value="UniProtKB-ARBA"/>
</dbReference>
<keyword evidence="1" id="KW-0812">Transmembrane</keyword>
<dbReference type="HOGENOM" id="CLU_061949_0_0_2"/>
<sequence length="264" mass="26609">MTRWVAFAALTAAVVGVMLAAARASTRALSTTDTADTAAGLESLPDGADHLDATTAERQHPSSTPSPDALPTQALLLNLAVSHGFLAAVLAAGIWLANVPLASLGVGAGPVTGSIAVAVGLAVGAAIAVVNTLLSVVASRLNVDPSEQLRSLLAPETTLDWALLCFVVFPIVAGFEELLFRGILVGAFAVGFDLSPWLLAVVSSALFAAGHGAQGRLGVVATGVLGFVLAAVFISTGSLLVVAVAHYVVNVVEFLVAEGLGWTP</sequence>
<dbReference type="GO" id="GO:0004175">
    <property type="term" value="F:endopeptidase activity"/>
    <property type="evidence" value="ECO:0007669"/>
    <property type="project" value="UniProtKB-ARBA"/>
</dbReference>
<dbReference type="EMBL" id="CR936257">
    <property type="protein sequence ID" value="CAI48547.1"/>
    <property type="molecule type" value="Genomic_DNA"/>
</dbReference>
<evidence type="ECO:0000256" key="1">
    <source>
        <dbReference type="SAM" id="Phobius"/>
    </source>
</evidence>
<gene>
    <name evidence="3" type="ordered locus">NP_0912A</name>
</gene>